<proteinExistence type="predicted"/>
<reference evidence="1 2" key="1">
    <citation type="journal article" date="2015" name="Int. J. Syst. Evol. Microbiol.">
        <title>Carboxylicivirga linearis sp. nov., isolated from a sea cucumber culture pond.</title>
        <authorList>
            <person name="Wang F.Q."/>
            <person name="Zhou Y.X."/>
            <person name="Lin X.Z."/>
            <person name="Chen G.J."/>
            <person name="Du Z.J."/>
        </authorList>
    </citation>
    <scope>NUCLEOTIDE SEQUENCE [LARGE SCALE GENOMIC DNA]</scope>
    <source>
        <strain evidence="1 2">FB218</strain>
    </source>
</reference>
<protein>
    <recommendedName>
        <fullName evidence="3">Alcohol acetyltransferase</fullName>
    </recommendedName>
</protein>
<gene>
    <name evidence="1" type="ORF">KEM10_20750</name>
</gene>
<organism evidence="1 2">
    <name type="scientific">Carboxylicivirga linearis</name>
    <dbReference type="NCBI Taxonomy" id="1628157"/>
    <lineage>
        <taxon>Bacteria</taxon>
        <taxon>Pseudomonadati</taxon>
        <taxon>Bacteroidota</taxon>
        <taxon>Bacteroidia</taxon>
        <taxon>Marinilabiliales</taxon>
        <taxon>Marinilabiliaceae</taxon>
        <taxon>Carboxylicivirga</taxon>
    </lineage>
</organism>
<evidence type="ECO:0000313" key="2">
    <source>
        <dbReference type="Proteomes" id="UP000708576"/>
    </source>
</evidence>
<dbReference type="EMBL" id="JAGUCO010000028">
    <property type="protein sequence ID" value="MBS2100729.1"/>
    <property type="molecule type" value="Genomic_DNA"/>
</dbReference>
<comment type="caution">
    <text evidence="1">The sequence shown here is derived from an EMBL/GenBank/DDBJ whole genome shotgun (WGS) entry which is preliminary data.</text>
</comment>
<evidence type="ECO:0000313" key="1">
    <source>
        <dbReference type="EMBL" id="MBS2100729.1"/>
    </source>
</evidence>
<sequence length="426" mass="49927">MNDKGTFWTPLDNAAKIFPAIRSKENTTVIRLSANLKERVTISSLFKAVKLAEKRFPYFKVSLHGGFFWYYLEQVNNPIRIMHDNGVTCKAFKRNQESNLFVRILVHKNKISAEFSHILTDGYGLLTFLKTILIYYFQDKGLLDTNQIDSFYTMKADKEEYEDAYNRYFKENIPHVVKQPKAFHLPFHLKKKPRFHLLFAILSIQQIKQKAKEKGVSITDYLVAVYLLTLQDIYHEYKKNGIFSSNKIARVQVPVNIRNIYPTKTMRNFSLFVMPEIDLRLGKYTFDEILKVVYHKMQLETDEKLISKIISRNVSSERNLIVRGIPIWLKSIILYYKYHSQGTNMYSGVLTNLGKIELPDPIRHKVDYFTISPPPPNKRLKINCGVIGYEDKLTLSFGNITNSNEFERRYLHFLSQQGINIRITKH</sequence>
<accession>A0ABS5K0S8</accession>
<name>A0ABS5K0S8_9BACT</name>
<dbReference type="Proteomes" id="UP000708576">
    <property type="component" value="Unassembled WGS sequence"/>
</dbReference>
<keyword evidence="2" id="KW-1185">Reference proteome</keyword>
<evidence type="ECO:0008006" key="3">
    <source>
        <dbReference type="Google" id="ProtNLM"/>
    </source>
</evidence>
<dbReference type="RefSeq" id="WP_212219146.1">
    <property type="nucleotide sequence ID" value="NZ_JAGUCO010000028.1"/>
</dbReference>